<organism evidence="1">
    <name type="scientific">Thermofilum pendens</name>
    <dbReference type="NCBI Taxonomy" id="2269"/>
    <lineage>
        <taxon>Archaea</taxon>
        <taxon>Thermoproteota</taxon>
        <taxon>Thermoprotei</taxon>
        <taxon>Thermofilales</taxon>
        <taxon>Thermofilaceae</taxon>
        <taxon>Thermofilum</taxon>
    </lineage>
</organism>
<protein>
    <submittedName>
        <fullName evidence="1">Uncharacterized protein</fullName>
    </submittedName>
</protein>
<proteinExistence type="predicted"/>
<sequence>MAAGTARLVLSIAVRARSEEELEEVAERIRDAGSESLWIQLCVDAGILQQASLWDLLDPVHDAGARVASIRAVDVDLKPELIEKLAVVASETAGRVAIISLPDLRGLEVLEDWLQVFASYQAKLLLEPRSARETRQLYKKLKELIGGVLGLSQVQENFPSTEHFLRVLTPYLQITRNVQVSNYGEEGPARVLTPGIYNNPLLLRTLVSRGYSGQLTIGYERAPTSISFLLEEHKAVDSFLKSLEEKF</sequence>
<evidence type="ECO:0000313" key="1">
    <source>
        <dbReference type="EMBL" id="HEB48902.1"/>
    </source>
</evidence>
<dbReference type="EMBL" id="DSKP01000133">
    <property type="protein sequence ID" value="HEB48902.1"/>
    <property type="molecule type" value="Genomic_DNA"/>
</dbReference>
<comment type="caution">
    <text evidence="1">The sequence shown here is derived from an EMBL/GenBank/DDBJ whole genome shotgun (WGS) entry which is preliminary data.</text>
</comment>
<name>A0A7C1TAG7_THEPE</name>
<dbReference type="AlphaFoldDB" id="A0A7C1TAG7"/>
<reference evidence="1" key="1">
    <citation type="journal article" date="2020" name="mSystems">
        <title>Genome- and Community-Level Interaction Insights into Carbon Utilization and Element Cycling Functions of Hydrothermarchaeota in Hydrothermal Sediment.</title>
        <authorList>
            <person name="Zhou Z."/>
            <person name="Liu Y."/>
            <person name="Xu W."/>
            <person name="Pan J."/>
            <person name="Luo Z.H."/>
            <person name="Li M."/>
        </authorList>
    </citation>
    <scope>NUCLEOTIDE SEQUENCE [LARGE SCALE GENOMIC DNA]</scope>
    <source>
        <strain evidence="1">SpSt-25</strain>
    </source>
</reference>
<accession>A0A7C1TAG7</accession>
<gene>
    <name evidence="1" type="ORF">ENP77_03820</name>
</gene>